<dbReference type="SUPFAM" id="SSF47384">
    <property type="entry name" value="Homodimeric domain of signal transducing histidine kinase"/>
    <property type="match status" value="1"/>
</dbReference>
<dbReference type="Pfam" id="PF02518">
    <property type="entry name" value="HATPase_c"/>
    <property type="match status" value="1"/>
</dbReference>
<evidence type="ECO:0000313" key="13">
    <source>
        <dbReference type="EMBL" id="PZO92232.1"/>
    </source>
</evidence>
<dbReference type="Pfam" id="PF00672">
    <property type="entry name" value="HAMP"/>
    <property type="match status" value="1"/>
</dbReference>
<name>A0A2W5AG17_9SPHN</name>
<evidence type="ECO:0000259" key="11">
    <source>
        <dbReference type="PROSITE" id="PS50109"/>
    </source>
</evidence>
<evidence type="ECO:0000256" key="10">
    <source>
        <dbReference type="SAM" id="Phobius"/>
    </source>
</evidence>
<evidence type="ECO:0000256" key="6">
    <source>
        <dbReference type="ARBA" id="ARBA00022679"/>
    </source>
</evidence>
<dbReference type="PROSITE" id="PS50109">
    <property type="entry name" value="HIS_KIN"/>
    <property type="match status" value="1"/>
</dbReference>
<dbReference type="CDD" id="cd00075">
    <property type="entry name" value="HATPase"/>
    <property type="match status" value="1"/>
</dbReference>
<keyword evidence="5" id="KW-0597">Phosphoprotein</keyword>
<dbReference type="InterPro" id="IPR003660">
    <property type="entry name" value="HAMP_dom"/>
</dbReference>
<keyword evidence="10" id="KW-0472">Membrane</keyword>
<dbReference type="PANTHER" id="PTHR44936:SF10">
    <property type="entry name" value="SENSOR PROTEIN RSTB"/>
    <property type="match status" value="1"/>
</dbReference>
<dbReference type="GO" id="GO:0005524">
    <property type="term" value="F:ATP binding"/>
    <property type="evidence" value="ECO:0007669"/>
    <property type="project" value="UniProtKB-KW"/>
</dbReference>
<keyword evidence="10" id="KW-1133">Transmembrane helix</keyword>
<evidence type="ECO:0000256" key="9">
    <source>
        <dbReference type="ARBA" id="ARBA00022840"/>
    </source>
</evidence>
<evidence type="ECO:0000256" key="2">
    <source>
        <dbReference type="ARBA" id="ARBA00004651"/>
    </source>
</evidence>
<evidence type="ECO:0000256" key="4">
    <source>
        <dbReference type="ARBA" id="ARBA00022475"/>
    </source>
</evidence>
<comment type="subcellular location">
    <subcellularLocation>
        <location evidence="2">Cell membrane</location>
        <topology evidence="2">Multi-pass membrane protein</topology>
    </subcellularLocation>
</comment>
<dbReference type="CDD" id="cd06225">
    <property type="entry name" value="HAMP"/>
    <property type="match status" value="1"/>
</dbReference>
<dbReference type="Gene3D" id="3.30.565.10">
    <property type="entry name" value="Histidine kinase-like ATPase, C-terminal domain"/>
    <property type="match status" value="1"/>
</dbReference>
<evidence type="ECO:0000256" key="1">
    <source>
        <dbReference type="ARBA" id="ARBA00000085"/>
    </source>
</evidence>
<keyword evidence="9" id="KW-0067">ATP-binding</keyword>
<evidence type="ECO:0000313" key="14">
    <source>
        <dbReference type="Proteomes" id="UP000249066"/>
    </source>
</evidence>
<keyword evidence="10" id="KW-0812">Transmembrane</keyword>
<dbReference type="GO" id="GO:0000155">
    <property type="term" value="F:phosphorelay sensor kinase activity"/>
    <property type="evidence" value="ECO:0007669"/>
    <property type="project" value="InterPro"/>
</dbReference>
<feature type="domain" description="HAMP" evidence="12">
    <location>
        <begin position="179"/>
        <end position="230"/>
    </location>
</feature>
<comment type="caution">
    <text evidence="13">The sequence shown here is derived from an EMBL/GenBank/DDBJ whole genome shotgun (WGS) entry which is preliminary data.</text>
</comment>
<keyword evidence="8 13" id="KW-0418">Kinase</keyword>
<gene>
    <name evidence="13" type="ORF">DI623_00280</name>
</gene>
<accession>A0A2W5AG17</accession>
<evidence type="ECO:0000256" key="8">
    <source>
        <dbReference type="ARBA" id="ARBA00022777"/>
    </source>
</evidence>
<dbReference type="InterPro" id="IPR005467">
    <property type="entry name" value="His_kinase_dom"/>
</dbReference>
<dbReference type="CDD" id="cd00082">
    <property type="entry name" value="HisKA"/>
    <property type="match status" value="1"/>
</dbReference>
<dbReference type="InterPro" id="IPR050980">
    <property type="entry name" value="2C_sensor_his_kinase"/>
</dbReference>
<dbReference type="PRINTS" id="PR00344">
    <property type="entry name" value="BCTRLSENSOR"/>
</dbReference>
<dbReference type="GO" id="GO:0005886">
    <property type="term" value="C:plasma membrane"/>
    <property type="evidence" value="ECO:0007669"/>
    <property type="project" value="UniProtKB-SubCell"/>
</dbReference>
<feature type="transmembrane region" description="Helical" evidence="10">
    <location>
        <begin position="156"/>
        <end position="178"/>
    </location>
</feature>
<reference evidence="13 14" key="1">
    <citation type="submission" date="2017-08" db="EMBL/GenBank/DDBJ databases">
        <title>Infants hospitalized years apart are colonized by the same room-sourced microbial strains.</title>
        <authorList>
            <person name="Brooks B."/>
            <person name="Olm M.R."/>
            <person name="Firek B.A."/>
            <person name="Baker R."/>
            <person name="Thomas B.C."/>
            <person name="Morowitz M.J."/>
            <person name="Banfield J.F."/>
        </authorList>
    </citation>
    <scope>NUCLEOTIDE SEQUENCE [LARGE SCALE GENOMIC DNA]</scope>
    <source>
        <strain evidence="13">S2_018_000_R2_101</strain>
    </source>
</reference>
<dbReference type="Proteomes" id="UP000249066">
    <property type="component" value="Unassembled WGS sequence"/>
</dbReference>
<dbReference type="SMART" id="SM00304">
    <property type="entry name" value="HAMP"/>
    <property type="match status" value="1"/>
</dbReference>
<protein>
    <recommendedName>
        <fullName evidence="3">histidine kinase</fullName>
        <ecNumber evidence="3">2.7.13.3</ecNumber>
    </recommendedName>
</protein>
<dbReference type="PROSITE" id="PS50885">
    <property type="entry name" value="HAMP"/>
    <property type="match status" value="1"/>
</dbReference>
<dbReference type="SMART" id="SM00387">
    <property type="entry name" value="HATPase_c"/>
    <property type="match status" value="1"/>
</dbReference>
<dbReference type="InterPro" id="IPR003661">
    <property type="entry name" value="HisK_dim/P_dom"/>
</dbReference>
<evidence type="ECO:0000256" key="7">
    <source>
        <dbReference type="ARBA" id="ARBA00022741"/>
    </source>
</evidence>
<dbReference type="EC" id="2.7.13.3" evidence="3"/>
<evidence type="ECO:0000256" key="5">
    <source>
        <dbReference type="ARBA" id="ARBA00022553"/>
    </source>
</evidence>
<dbReference type="InterPro" id="IPR036890">
    <property type="entry name" value="HATPase_C_sf"/>
</dbReference>
<dbReference type="InterPro" id="IPR004358">
    <property type="entry name" value="Sig_transdc_His_kin-like_C"/>
</dbReference>
<dbReference type="SUPFAM" id="SSF55874">
    <property type="entry name" value="ATPase domain of HSP90 chaperone/DNA topoisomerase II/histidine kinase"/>
    <property type="match status" value="1"/>
</dbReference>
<dbReference type="InterPro" id="IPR036097">
    <property type="entry name" value="HisK_dim/P_sf"/>
</dbReference>
<feature type="domain" description="Histidine kinase" evidence="11">
    <location>
        <begin position="238"/>
        <end position="433"/>
    </location>
</feature>
<dbReference type="EMBL" id="QFNN01000001">
    <property type="protein sequence ID" value="PZO92232.1"/>
    <property type="molecule type" value="Genomic_DNA"/>
</dbReference>
<sequence>MRPFVRSLGLLGRITAILLVVIVVEFGASTLLYERATHFSIRDDEARRLAEHLVIARKLLSERPPPQRDEMAAELTTERYYIHWQPGAPPRADLAPGLDRMRSQILAWEPDLARSDLHLRLAPLRKGSGIAGDLRLPDGSRMLFGARQIEQGWSLALGRVLLALAPALILIMLAAAMIRRTLRPLRALVYATEHVGAGQFRPVREQGTEEVRSLIHAFNEMQLRIRQLIESRTQALAAVGHDLRTPLARLQLRLEGAAGNEAARQDVAEMEAMLASLLAFLGGAEDPEPRSRTDVAVMAATIVDGANDLGHDAVYRGPDHFEMFVRTSAFRRALANLVENAIHYGGNVRVTLEPEGEGARIVIDDDGPGIPPERLGEVLRPFVRLDEARGRNTRGLGLGLAIVAEVIAGEGGALALENRPGGGLRAIVTLPAA</sequence>
<dbReference type="AlphaFoldDB" id="A0A2W5AG17"/>
<keyword evidence="7" id="KW-0547">Nucleotide-binding</keyword>
<dbReference type="Gene3D" id="1.10.287.130">
    <property type="match status" value="1"/>
</dbReference>
<keyword evidence="6" id="KW-0808">Transferase</keyword>
<proteinExistence type="predicted"/>
<keyword evidence="4" id="KW-1003">Cell membrane</keyword>
<evidence type="ECO:0000256" key="3">
    <source>
        <dbReference type="ARBA" id="ARBA00012438"/>
    </source>
</evidence>
<comment type="catalytic activity">
    <reaction evidence="1">
        <text>ATP + protein L-histidine = ADP + protein N-phospho-L-histidine.</text>
        <dbReference type="EC" id="2.7.13.3"/>
    </reaction>
</comment>
<evidence type="ECO:0000259" key="12">
    <source>
        <dbReference type="PROSITE" id="PS50885"/>
    </source>
</evidence>
<dbReference type="PANTHER" id="PTHR44936">
    <property type="entry name" value="SENSOR PROTEIN CREC"/>
    <property type="match status" value="1"/>
</dbReference>
<organism evidence="13 14">
    <name type="scientific">Sphingomonas sanxanigenens</name>
    <dbReference type="NCBI Taxonomy" id="397260"/>
    <lineage>
        <taxon>Bacteria</taxon>
        <taxon>Pseudomonadati</taxon>
        <taxon>Pseudomonadota</taxon>
        <taxon>Alphaproteobacteria</taxon>
        <taxon>Sphingomonadales</taxon>
        <taxon>Sphingomonadaceae</taxon>
        <taxon>Sphingomonas</taxon>
    </lineage>
</organism>
<feature type="transmembrane region" description="Helical" evidence="10">
    <location>
        <begin position="12"/>
        <end position="33"/>
    </location>
</feature>
<dbReference type="InterPro" id="IPR003594">
    <property type="entry name" value="HATPase_dom"/>
</dbReference>